<evidence type="ECO:0000313" key="3">
    <source>
        <dbReference type="Proteomes" id="UP000597762"/>
    </source>
</evidence>
<proteinExistence type="predicted"/>
<feature type="transmembrane region" description="Helical" evidence="1">
    <location>
        <begin position="66"/>
        <end position="92"/>
    </location>
</feature>
<keyword evidence="1" id="KW-1133">Transmembrane helix</keyword>
<reference evidence="2" key="1">
    <citation type="submission" date="2021-01" db="EMBL/GenBank/DDBJ databases">
        <authorList>
            <person name="Li R."/>
            <person name="Bekaert M."/>
        </authorList>
    </citation>
    <scope>NUCLEOTIDE SEQUENCE</scope>
    <source>
        <strain evidence="2">Farmed</strain>
    </source>
</reference>
<feature type="transmembrane region" description="Helical" evidence="1">
    <location>
        <begin position="37"/>
        <end position="54"/>
    </location>
</feature>
<keyword evidence="1" id="KW-0812">Transmembrane</keyword>
<comment type="caution">
    <text evidence="2">The sequence shown here is derived from an EMBL/GenBank/DDBJ whole genome shotgun (WGS) entry which is preliminary data.</text>
</comment>
<feature type="transmembrane region" description="Helical" evidence="1">
    <location>
        <begin position="305"/>
        <end position="324"/>
    </location>
</feature>
<name>A0A812CVL4_ACAPH</name>
<organism evidence="2 3">
    <name type="scientific">Acanthosepion pharaonis</name>
    <name type="common">Pharaoh cuttlefish</name>
    <name type="synonym">Sepia pharaonis</name>
    <dbReference type="NCBI Taxonomy" id="158019"/>
    <lineage>
        <taxon>Eukaryota</taxon>
        <taxon>Metazoa</taxon>
        <taxon>Spiralia</taxon>
        <taxon>Lophotrochozoa</taxon>
        <taxon>Mollusca</taxon>
        <taxon>Cephalopoda</taxon>
        <taxon>Coleoidea</taxon>
        <taxon>Decapodiformes</taxon>
        <taxon>Sepiida</taxon>
        <taxon>Sepiina</taxon>
        <taxon>Sepiidae</taxon>
        <taxon>Acanthosepion</taxon>
    </lineage>
</organism>
<feature type="transmembrane region" description="Helical" evidence="1">
    <location>
        <begin position="104"/>
        <end position="124"/>
    </location>
</feature>
<feature type="transmembrane region" description="Helical" evidence="1">
    <location>
        <begin position="158"/>
        <end position="178"/>
    </location>
</feature>
<dbReference type="EMBL" id="CAHIKZ030002068">
    <property type="protein sequence ID" value="CAE1280500.1"/>
    <property type="molecule type" value="Genomic_DNA"/>
</dbReference>
<dbReference type="AlphaFoldDB" id="A0A812CVL4"/>
<evidence type="ECO:0000256" key="1">
    <source>
        <dbReference type="SAM" id="Phobius"/>
    </source>
</evidence>
<dbReference type="Proteomes" id="UP000597762">
    <property type="component" value="Unassembled WGS sequence"/>
</dbReference>
<feature type="transmembrane region" description="Helical" evidence="1">
    <location>
        <begin position="231"/>
        <end position="250"/>
    </location>
</feature>
<keyword evidence="3" id="KW-1185">Reference proteome</keyword>
<accession>A0A812CVL4</accession>
<feature type="transmembrane region" description="Helical" evidence="1">
    <location>
        <begin position="257"/>
        <end position="278"/>
    </location>
</feature>
<feature type="transmembrane region" description="Helical" evidence="1">
    <location>
        <begin position="336"/>
        <end position="356"/>
    </location>
</feature>
<keyword evidence="1" id="KW-0472">Membrane</keyword>
<evidence type="ECO:0000313" key="2">
    <source>
        <dbReference type="EMBL" id="CAE1280500.1"/>
    </source>
</evidence>
<sequence length="362" mass="42018">MQKSPNKISLFLTFSFLVVHSWLVVHFTKRRRVQIKIHSLFLTIPLCCSFFLWLSTSLMQKSPNKISLFLTFHSLRVQIKFFWLFILYSFFVVHSTDAEGPNKFIYSLPFILGCSFLVVCSLHCRRVQIKFLFLTIHSLLFILGWLSTSLMQKSPNKISLFLTIHSWLFILGWLSTSLMQKSPNKIFIPYHSFLVVHSWLLSTSLMQKVQIKFLYSLPFILGCSFLSPNKISLFLTIHSCFSWLVVLFTDPDVQIKFIYSLPFILGCSFLVGFSTSLMQSPNKISFIPYHSLGLFILGLKSPNKISLFLTTLVFILGCSFWLVVHHSLIQKSPNKISLFLTIHSWLFILWLVVHFTDAEESK</sequence>
<feature type="transmembrane region" description="Helical" evidence="1">
    <location>
        <begin position="131"/>
        <end position="152"/>
    </location>
</feature>
<protein>
    <submittedName>
        <fullName evidence="2">Uncharacterized protein</fullName>
    </submittedName>
</protein>
<gene>
    <name evidence="2" type="ORF">SPHA_42355</name>
</gene>
<feature type="transmembrane region" description="Helical" evidence="1">
    <location>
        <begin position="190"/>
        <end position="211"/>
    </location>
</feature>